<sequence>MSTINPADIVSMEILKDASATAIYGAQGANGVVLITTKRGKIGEAKFTYDGMAAWQYQGKRIDILNLREFSRIL</sequence>
<dbReference type="InterPro" id="IPR023997">
    <property type="entry name" value="TonB-dep_OMP_SusC/RagA_CS"/>
</dbReference>
<organism evidence="1">
    <name type="scientific">human gut metagenome</name>
    <dbReference type="NCBI Taxonomy" id="408170"/>
    <lineage>
        <taxon>unclassified sequences</taxon>
        <taxon>metagenomes</taxon>
        <taxon>organismal metagenomes</taxon>
    </lineage>
</organism>
<dbReference type="AlphaFoldDB" id="K1UTD3"/>
<reference evidence="1" key="1">
    <citation type="journal article" date="2013" name="Environ. Microbiol.">
        <title>Microbiota from the distal guts of lean and obese adolescents exhibit partial functional redundancy besides clear differences in community structure.</title>
        <authorList>
            <person name="Ferrer M."/>
            <person name="Ruiz A."/>
            <person name="Lanza F."/>
            <person name="Haange S.B."/>
            <person name="Oberbach A."/>
            <person name="Till H."/>
            <person name="Bargiela R."/>
            <person name="Campoy C."/>
            <person name="Segura M.T."/>
            <person name="Richter M."/>
            <person name="von Bergen M."/>
            <person name="Seifert J."/>
            <person name="Suarez A."/>
        </authorList>
    </citation>
    <scope>NUCLEOTIDE SEQUENCE</scope>
</reference>
<dbReference type="NCBIfam" id="TIGR04057">
    <property type="entry name" value="SusC_RagA_signa"/>
    <property type="match status" value="1"/>
</dbReference>
<evidence type="ECO:0000313" key="1">
    <source>
        <dbReference type="EMBL" id="EKC74806.1"/>
    </source>
</evidence>
<keyword evidence="1" id="KW-0675">Receptor</keyword>
<dbReference type="InterPro" id="IPR037066">
    <property type="entry name" value="Plug_dom_sf"/>
</dbReference>
<dbReference type="PROSITE" id="PS52016">
    <property type="entry name" value="TONB_DEPENDENT_REC_3"/>
    <property type="match status" value="1"/>
</dbReference>
<name>K1UTD3_9ZZZZ</name>
<accession>K1UTD3</accession>
<protein>
    <submittedName>
        <fullName evidence="1">Protein containing TonB-dependent receptor, plug domain protein</fullName>
    </submittedName>
</protein>
<dbReference type="Gene3D" id="2.170.130.10">
    <property type="entry name" value="TonB-dependent receptor, plug domain"/>
    <property type="match status" value="1"/>
</dbReference>
<comment type="caution">
    <text evidence="1">The sequence shown here is derived from an EMBL/GenBank/DDBJ whole genome shotgun (WGS) entry which is preliminary data.</text>
</comment>
<dbReference type="InterPro" id="IPR039426">
    <property type="entry name" value="TonB-dep_rcpt-like"/>
</dbReference>
<proteinExistence type="predicted"/>
<dbReference type="SUPFAM" id="SSF56935">
    <property type="entry name" value="Porins"/>
    <property type="match status" value="1"/>
</dbReference>
<gene>
    <name evidence="1" type="ORF">LEA_05559</name>
</gene>
<dbReference type="EMBL" id="AJWY01003623">
    <property type="protein sequence ID" value="EKC74806.1"/>
    <property type="molecule type" value="Genomic_DNA"/>
</dbReference>